<sequence>MKESRTFPMYWGLPNAQDIRRGWEELRKDPLRPIRAARGVLVTEWRYRTADIRRLGFKRWLCGLRCGGRGEDAKSGMSDGREGQTGNDRGDTTNPDDESVATNERDCEEGPKCTRDRTLDLMPTTSTRSMFSSEGVGEG</sequence>
<feature type="compositionally biased region" description="Basic and acidic residues" evidence="1">
    <location>
        <begin position="68"/>
        <end position="82"/>
    </location>
</feature>
<dbReference type="AlphaFoldDB" id="A0A7S2EWN0"/>
<feature type="region of interest" description="Disordered" evidence="1">
    <location>
        <begin position="65"/>
        <end position="139"/>
    </location>
</feature>
<accession>A0A7S2EWN0</accession>
<gene>
    <name evidence="2" type="ORF">OSIN01602_LOCUS20458</name>
</gene>
<name>A0A7S2EWN0_TRICV</name>
<reference evidence="2" key="1">
    <citation type="submission" date="2021-01" db="EMBL/GenBank/DDBJ databases">
        <authorList>
            <person name="Corre E."/>
            <person name="Pelletier E."/>
            <person name="Niang G."/>
            <person name="Scheremetjew M."/>
            <person name="Finn R."/>
            <person name="Kale V."/>
            <person name="Holt S."/>
            <person name="Cochrane G."/>
            <person name="Meng A."/>
            <person name="Brown T."/>
            <person name="Cohen L."/>
        </authorList>
    </citation>
    <scope>NUCLEOTIDE SEQUENCE</scope>
    <source>
        <strain evidence="2">Grunow 1884</strain>
    </source>
</reference>
<proteinExistence type="predicted"/>
<evidence type="ECO:0000313" key="2">
    <source>
        <dbReference type="EMBL" id="CAD9360156.1"/>
    </source>
</evidence>
<protein>
    <submittedName>
        <fullName evidence="2">Uncharacterized protein</fullName>
    </submittedName>
</protein>
<feature type="compositionally biased region" description="Basic and acidic residues" evidence="1">
    <location>
        <begin position="103"/>
        <end position="119"/>
    </location>
</feature>
<dbReference type="EMBL" id="HBGO01035410">
    <property type="protein sequence ID" value="CAD9360156.1"/>
    <property type="molecule type" value="Transcribed_RNA"/>
</dbReference>
<organism evidence="2">
    <name type="scientific">Trieres chinensis</name>
    <name type="common">Marine centric diatom</name>
    <name type="synonym">Odontella sinensis</name>
    <dbReference type="NCBI Taxonomy" id="1514140"/>
    <lineage>
        <taxon>Eukaryota</taxon>
        <taxon>Sar</taxon>
        <taxon>Stramenopiles</taxon>
        <taxon>Ochrophyta</taxon>
        <taxon>Bacillariophyta</taxon>
        <taxon>Mediophyceae</taxon>
        <taxon>Biddulphiophycidae</taxon>
        <taxon>Eupodiscales</taxon>
        <taxon>Parodontellaceae</taxon>
        <taxon>Trieres</taxon>
    </lineage>
</organism>
<evidence type="ECO:0000256" key="1">
    <source>
        <dbReference type="SAM" id="MobiDB-lite"/>
    </source>
</evidence>
<feature type="compositionally biased region" description="Polar residues" evidence="1">
    <location>
        <begin position="123"/>
        <end position="132"/>
    </location>
</feature>